<accession>A0A7W7HKS0</accession>
<sequence length="81" mass="9643">MDDGWARERREFIRNHHPDRGGDGTEFIAGLARYDRMEPLERAQARGDRGVRVVVVARRSLWSRLRHAWRGWRCPARPRVH</sequence>
<proteinExistence type="predicted"/>
<dbReference type="RefSeq" id="WP_188124229.1">
    <property type="nucleotide sequence ID" value="NZ_BOMP01000167.1"/>
</dbReference>
<gene>
    <name evidence="1" type="ORF">Alo02nite_84990</name>
    <name evidence="2" type="ORF">BJ964_006513</name>
</gene>
<reference evidence="1 4" key="2">
    <citation type="submission" date="2021-01" db="EMBL/GenBank/DDBJ databases">
        <title>Whole genome shotgun sequence of Actinoplanes lobatus NBRC 12513.</title>
        <authorList>
            <person name="Komaki H."/>
            <person name="Tamura T."/>
        </authorList>
    </citation>
    <scope>NUCLEOTIDE SEQUENCE [LARGE SCALE GENOMIC DNA]</scope>
    <source>
        <strain evidence="1 4">NBRC 12513</strain>
    </source>
</reference>
<protein>
    <submittedName>
        <fullName evidence="2">Uncharacterized protein</fullName>
    </submittedName>
</protein>
<dbReference type="AlphaFoldDB" id="A0A7W7HKS0"/>
<keyword evidence="4" id="KW-1185">Reference proteome</keyword>
<name>A0A7W7HKS0_9ACTN</name>
<evidence type="ECO:0000313" key="4">
    <source>
        <dbReference type="Proteomes" id="UP000631312"/>
    </source>
</evidence>
<dbReference type="EMBL" id="JACHNC010000001">
    <property type="protein sequence ID" value="MBB4752352.1"/>
    <property type="molecule type" value="Genomic_DNA"/>
</dbReference>
<comment type="caution">
    <text evidence="2">The sequence shown here is derived from an EMBL/GenBank/DDBJ whole genome shotgun (WGS) entry which is preliminary data.</text>
</comment>
<organism evidence="2 3">
    <name type="scientific">Actinoplanes lobatus</name>
    <dbReference type="NCBI Taxonomy" id="113568"/>
    <lineage>
        <taxon>Bacteria</taxon>
        <taxon>Bacillati</taxon>
        <taxon>Actinomycetota</taxon>
        <taxon>Actinomycetes</taxon>
        <taxon>Micromonosporales</taxon>
        <taxon>Micromonosporaceae</taxon>
        <taxon>Actinoplanes</taxon>
    </lineage>
</organism>
<dbReference type="EMBL" id="BOMP01000167">
    <property type="protein sequence ID" value="GIE45601.1"/>
    <property type="molecule type" value="Genomic_DNA"/>
</dbReference>
<dbReference type="Proteomes" id="UP000631312">
    <property type="component" value="Unassembled WGS sequence"/>
</dbReference>
<reference evidence="2 3" key="1">
    <citation type="submission" date="2020-08" db="EMBL/GenBank/DDBJ databases">
        <title>Sequencing the genomes of 1000 actinobacteria strains.</title>
        <authorList>
            <person name="Klenk H.-P."/>
        </authorList>
    </citation>
    <scope>NUCLEOTIDE SEQUENCE [LARGE SCALE GENOMIC DNA]</scope>
    <source>
        <strain evidence="2 3">DSM 43150</strain>
    </source>
</reference>
<dbReference type="Proteomes" id="UP000590511">
    <property type="component" value="Unassembled WGS sequence"/>
</dbReference>
<evidence type="ECO:0000313" key="3">
    <source>
        <dbReference type="Proteomes" id="UP000590511"/>
    </source>
</evidence>
<evidence type="ECO:0000313" key="2">
    <source>
        <dbReference type="EMBL" id="MBB4752352.1"/>
    </source>
</evidence>
<evidence type="ECO:0000313" key="1">
    <source>
        <dbReference type="EMBL" id="GIE45601.1"/>
    </source>
</evidence>